<gene>
    <name evidence="3" type="ORF">AERYTH_13180</name>
</gene>
<protein>
    <recommendedName>
        <fullName evidence="2">M23ase beta-sheet core domain-containing protein</fullName>
    </recommendedName>
</protein>
<feature type="domain" description="M23ase beta-sheet core" evidence="2">
    <location>
        <begin position="88"/>
        <end position="168"/>
    </location>
</feature>
<dbReference type="AlphaFoldDB" id="A0A0U4CY17"/>
<evidence type="ECO:0000256" key="1">
    <source>
        <dbReference type="SAM" id="SignalP"/>
    </source>
</evidence>
<dbReference type="STRING" id="2041.AERYTH_13180"/>
<dbReference type="CDD" id="cd12797">
    <property type="entry name" value="M23_peptidase"/>
    <property type="match status" value="1"/>
</dbReference>
<dbReference type="InterPro" id="IPR050570">
    <property type="entry name" value="Cell_wall_metabolism_enzyme"/>
</dbReference>
<feature type="chain" id="PRO_5006847824" description="M23ase beta-sheet core domain-containing protein" evidence="1">
    <location>
        <begin position="31"/>
        <end position="193"/>
    </location>
</feature>
<keyword evidence="4" id="KW-1185">Reference proteome</keyword>
<dbReference type="PANTHER" id="PTHR21666:SF270">
    <property type="entry name" value="MUREIN HYDROLASE ACTIVATOR ENVC"/>
    <property type="match status" value="1"/>
</dbReference>
<dbReference type="InterPro" id="IPR016047">
    <property type="entry name" value="M23ase_b-sheet_dom"/>
</dbReference>
<dbReference type="EMBL" id="CP011502">
    <property type="protein sequence ID" value="ALX05581.1"/>
    <property type="molecule type" value="Genomic_DNA"/>
</dbReference>
<dbReference type="RefSeq" id="WP_067859568.1">
    <property type="nucleotide sequence ID" value="NZ_CP011502.1"/>
</dbReference>
<evidence type="ECO:0000313" key="3">
    <source>
        <dbReference type="EMBL" id="ALX05581.1"/>
    </source>
</evidence>
<evidence type="ECO:0000259" key="2">
    <source>
        <dbReference type="Pfam" id="PF01551"/>
    </source>
</evidence>
<sequence length="193" mass="20355">MRKITTVRTAAATLALCAAAGLTTAATAAAAPASGSNDPGANRPALEVPFPCGDVWSGQTRGADDPHPHNPLLAIDFNLPTGGDSDLGRWVQASNAGTVTFAGNKGPGYGNTVDIYHKGGWSTRYAHLKEIAVDKGQVVTARTGIGRVGKSGGQPSAHLHYEQRWNNDDQVIYFGNTKAKYWGTTNYTRKTLC</sequence>
<name>A0A0U4CY17_9ACTN</name>
<proteinExistence type="predicted"/>
<dbReference type="PANTHER" id="PTHR21666">
    <property type="entry name" value="PEPTIDASE-RELATED"/>
    <property type="match status" value="1"/>
</dbReference>
<dbReference type="OrthoDB" id="1099523at2"/>
<evidence type="ECO:0000313" key="4">
    <source>
        <dbReference type="Proteomes" id="UP000067689"/>
    </source>
</evidence>
<dbReference type="GO" id="GO:0004222">
    <property type="term" value="F:metalloendopeptidase activity"/>
    <property type="evidence" value="ECO:0007669"/>
    <property type="project" value="TreeGrafter"/>
</dbReference>
<feature type="signal peptide" evidence="1">
    <location>
        <begin position="1"/>
        <end position="30"/>
    </location>
</feature>
<dbReference type="Pfam" id="PF01551">
    <property type="entry name" value="Peptidase_M23"/>
    <property type="match status" value="1"/>
</dbReference>
<dbReference type="Gene3D" id="2.70.70.10">
    <property type="entry name" value="Glucose Permease (Domain IIA)"/>
    <property type="match status" value="1"/>
</dbReference>
<dbReference type="SUPFAM" id="SSF51261">
    <property type="entry name" value="Duplicated hybrid motif"/>
    <property type="match status" value="1"/>
</dbReference>
<accession>A0A0U4CY17</accession>
<dbReference type="InterPro" id="IPR011055">
    <property type="entry name" value="Dup_hybrid_motif"/>
</dbReference>
<keyword evidence="1" id="KW-0732">Signal</keyword>
<dbReference type="KEGG" id="aer:AERYTH_13180"/>
<reference evidence="3 4" key="1">
    <citation type="journal article" date="1991" name="Int. J. Syst. Bacteriol.">
        <title>Description of the erythromycin-producing bacterium Arthrobacter sp. strain NRRL B-3381 as Aeromicrobium erythreum gen. nov., sp. nov.</title>
        <authorList>
            <person name="Miller E.S."/>
            <person name="Woese C.R."/>
            <person name="Brenner S."/>
        </authorList>
    </citation>
    <scope>NUCLEOTIDE SEQUENCE [LARGE SCALE GENOMIC DNA]</scope>
    <source>
        <strain evidence="3 4">AR18</strain>
    </source>
</reference>
<organism evidence="3 4">
    <name type="scientific">Aeromicrobium erythreum</name>
    <dbReference type="NCBI Taxonomy" id="2041"/>
    <lineage>
        <taxon>Bacteria</taxon>
        <taxon>Bacillati</taxon>
        <taxon>Actinomycetota</taxon>
        <taxon>Actinomycetes</taxon>
        <taxon>Propionibacteriales</taxon>
        <taxon>Nocardioidaceae</taxon>
        <taxon>Aeromicrobium</taxon>
    </lineage>
</organism>
<dbReference type="Proteomes" id="UP000067689">
    <property type="component" value="Chromosome"/>
</dbReference>
<dbReference type="PATRIC" id="fig|2041.4.peg.2749"/>